<evidence type="ECO:0000313" key="2">
    <source>
        <dbReference type="EMBL" id="MCP1673337.1"/>
    </source>
</evidence>
<evidence type="ECO:0000313" key="3">
    <source>
        <dbReference type="Proteomes" id="UP001205843"/>
    </source>
</evidence>
<dbReference type="PANTHER" id="PTHR38765">
    <property type="entry name" value="DUF484 DOMAIN-CONTAINING PROTEIN"/>
    <property type="match status" value="1"/>
</dbReference>
<dbReference type="Gene3D" id="3.30.450.40">
    <property type="match status" value="1"/>
</dbReference>
<dbReference type="AlphaFoldDB" id="A0AAE3G0V0"/>
<dbReference type="Proteomes" id="UP001205843">
    <property type="component" value="Unassembled WGS sequence"/>
</dbReference>
<evidence type="ECO:0000256" key="1">
    <source>
        <dbReference type="SAM" id="Coils"/>
    </source>
</evidence>
<protein>
    <submittedName>
        <fullName evidence="2">Uncharacterized protein YigA (DUF484 family)</fullName>
    </submittedName>
</protein>
<gene>
    <name evidence="2" type="ORF">J2T57_000429</name>
</gene>
<dbReference type="InterPro" id="IPR007435">
    <property type="entry name" value="DUF484"/>
</dbReference>
<dbReference type="RefSeq" id="WP_253473525.1">
    <property type="nucleotide sequence ID" value="NZ_JALJXV010000001.1"/>
</dbReference>
<dbReference type="Pfam" id="PF04340">
    <property type="entry name" value="DUF484"/>
    <property type="match status" value="1"/>
</dbReference>
<reference evidence="2" key="1">
    <citation type="submission" date="2022-03" db="EMBL/GenBank/DDBJ databases">
        <title>Genomic Encyclopedia of Type Strains, Phase III (KMG-III): the genomes of soil and plant-associated and newly described type strains.</title>
        <authorList>
            <person name="Whitman W."/>
        </authorList>
    </citation>
    <scope>NUCLEOTIDE SEQUENCE</scope>
    <source>
        <strain evidence="2">ANL 6-2</strain>
    </source>
</reference>
<proteinExistence type="predicted"/>
<name>A0AAE3G0V0_9GAMM</name>
<dbReference type="InterPro" id="IPR029016">
    <property type="entry name" value="GAF-like_dom_sf"/>
</dbReference>
<sequence>MSIQQKTGLEEQIPEQSVADYLERHPDFFRRHPELTERLRLPHECGDAVSLVQYQVRLLRDQHRRLERRLEDLVQVARDNDRLADRLQRLTLELMDARDLDSTLDTVADGLRLHFGADFVAMRLRAQGYGGDRAEFRNPNDPGFSLFREVFRAQRPRCGHFHDNQRSFLFGDSGTRVQSMAVVPLQHDGVTGLLAIGSLDAERYHSSQGTVFLRQLGDLTSHAVAARL</sequence>
<accession>A0AAE3G0V0</accession>
<dbReference type="SUPFAM" id="SSF55781">
    <property type="entry name" value="GAF domain-like"/>
    <property type="match status" value="1"/>
</dbReference>
<dbReference type="EMBL" id="JALJXV010000001">
    <property type="protein sequence ID" value="MCP1673337.1"/>
    <property type="molecule type" value="Genomic_DNA"/>
</dbReference>
<keyword evidence="3" id="KW-1185">Reference proteome</keyword>
<feature type="coiled-coil region" evidence="1">
    <location>
        <begin position="56"/>
        <end position="100"/>
    </location>
</feature>
<comment type="caution">
    <text evidence="2">The sequence shown here is derived from an EMBL/GenBank/DDBJ whole genome shotgun (WGS) entry which is preliminary data.</text>
</comment>
<dbReference type="PANTHER" id="PTHR38765:SF1">
    <property type="entry name" value="DUF484 DOMAIN-CONTAINING PROTEIN"/>
    <property type="match status" value="1"/>
</dbReference>
<organism evidence="2 3">
    <name type="scientific">Natronocella acetinitrilica</name>
    <dbReference type="NCBI Taxonomy" id="414046"/>
    <lineage>
        <taxon>Bacteria</taxon>
        <taxon>Pseudomonadati</taxon>
        <taxon>Pseudomonadota</taxon>
        <taxon>Gammaproteobacteria</taxon>
        <taxon>Chromatiales</taxon>
        <taxon>Ectothiorhodospiraceae</taxon>
        <taxon>Natronocella</taxon>
    </lineage>
</organism>
<keyword evidence="1" id="KW-0175">Coiled coil</keyword>